<dbReference type="EMBL" id="JAKUCV010002551">
    <property type="protein sequence ID" value="KAJ4842210.1"/>
    <property type="molecule type" value="Genomic_DNA"/>
</dbReference>
<protein>
    <submittedName>
        <fullName evidence="2">Uncharacterized protein</fullName>
    </submittedName>
</protein>
<accession>A0A9Q0G4F1</accession>
<evidence type="ECO:0000313" key="2">
    <source>
        <dbReference type="EMBL" id="KAJ4842210.1"/>
    </source>
</evidence>
<evidence type="ECO:0000313" key="3">
    <source>
        <dbReference type="Proteomes" id="UP001141552"/>
    </source>
</evidence>
<dbReference type="PANTHER" id="PTHR31541">
    <property type="entry name" value="B3 DOMAIN PLANT PROTEIN-RELATED"/>
    <property type="match status" value="1"/>
</dbReference>
<dbReference type="GO" id="GO:0003677">
    <property type="term" value="F:DNA binding"/>
    <property type="evidence" value="ECO:0007669"/>
    <property type="project" value="InterPro"/>
</dbReference>
<evidence type="ECO:0000256" key="1">
    <source>
        <dbReference type="SAM" id="MobiDB-lite"/>
    </source>
</evidence>
<feature type="compositionally biased region" description="Basic residues" evidence="1">
    <location>
        <begin position="19"/>
        <end position="36"/>
    </location>
</feature>
<dbReference type="Proteomes" id="UP001141552">
    <property type="component" value="Unassembled WGS sequence"/>
</dbReference>
<feature type="compositionally biased region" description="Acidic residues" evidence="1">
    <location>
        <begin position="1"/>
        <end position="15"/>
    </location>
</feature>
<reference evidence="2" key="2">
    <citation type="journal article" date="2023" name="Plants (Basel)">
        <title>Annotation of the Turnera subulata (Passifloraceae) Draft Genome Reveals the S-Locus Evolved after the Divergence of Turneroideae from Passifloroideae in a Stepwise Manner.</title>
        <authorList>
            <person name="Henning P.M."/>
            <person name="Roalson E.H."/>
            <person name="Mir W."/>
            <person name="McCubbin A.G."/>
            <person name="Shore J.S."/>
        </authorList>
    </citation>
    <scope>NUCLEOTIDE SEQUENCE</scope>
    <source>
        <strain evidence="2">F60SS</strain>
    </source>
</reference>
<organism evidence="2 3">
    <name type="scientific">Turnera subulata</name>
    <dbReference type="NCBI Taxonomy" id="218843"/>
    <lineage>
        <taxon>Eukaryota</taxon>
        <taxon>Viridiplantae</taxon>
        <taxon>Streptophyta</taxon>
        <taxon>Embryophyta</taxon>
        <taxon>Tracheophyta</taxon>
        <taxon>Spermatophyta</taxon>
        <taxon>Magnoliopsida</taxon>
        <taxon>eudicotyledons</taxon>
        <taxon>Gunneridae</taxon>
        <taxon>Pentapetalae</taxon>
        <taxon>rosids</taxon>
        <taxon>fabids</taxon>
        <taxon>Malpighiales</taxon>
        <taxon>Passifloraceae</taxon>
        <taxon>Turnera</taxon>
    </lineage>
</organism>
<dbReference type="InterPro" id="IPR005508">
    <property type="entry name" value="At2g31720-like"/>
</dbReference>
<comment type="caution">
    <text evidence="2">The sequence shown here is derived from an EMBL/GenBank/DDBJ whole genome shotgun (WGS) entry which is preliminary data.</text>
</comment>
<reference evidence="2" key="1">
    <citation type="submission" date="2022-02" db="EMBL/GenBank/DDBJ databases">
        <authorList>
            <person name="Henning P.M."/>
            <person name="McCubbin A.G."/>
            <person name="Shore J.S."/>
        </authorList>
    </citation>
    <scope>NUCLEOTIDE SEQUENCE</scope>
    <source>
        <strain evidence="2">F60SS</strain>
        <tissue evidence="2">Leaves</tissue>
    </source>
</reference>
<dbReference type="OrthoDB" id="851468at2759"/>
<sequence>MESESEKEEEAEEEEFVCKPRKKLKKSKNSRKRRSRASLDLESRQKPKKIPRKVDLFVKLGFDPAPDHSLEIRERIMVEGDTDLKLVLNKQLFDTDTNTHHDRFSMPKGQILDFHNFLTQEEEWKIIVKKESVPVKLVDPGKNFGTVSEVYSFRREGQLWFVLKMLRVPGLNDEDLMMITSTGREREFSDELPLKKMMGKILARITIEMD</sequence>
<dbReference type="Pfam" id="PF03754">
    <property type="entry name" value="At2g31720-like"/>
    <property type="match status" value="1"/>
</dbReference>
<feature type="region of interest" description="Disordered" evidence="1">
    <location>
        <begin position="1"/>
        <end position="46"/>
    </location>
</feature>
<proteinExistence type="predicted"/>
<dbReference type="AlphaFoldDB" id="A0A9Q0G4F1"/>
<keyword evidence="3" id="KW-1185">Reference proteome</keyword>
<dbReference type="PANTHER" id="PTHR31541:SF25">
    <property type="entry name" value="GAMMA-GLIADIN B"/>
    <property type="match status" value="1"/>
</dbReference>
<name>A0A9Q0G4F1_9ROSI</name>
<gene>
    <name evidence="2" type="ORF">Tsubulata_005860</name>
</gene>